<dbReference type="Proteomes" id="UP000030745">
    <property type="component" value="Unassembled WGS sequence"/>
</dbReference>
<dbReference type="EMBL" id="KK583201">
    <property type="protein sequence ID" value="KDO30647.1"/>
    <property type="molecule type" value="Genomic_DNA"/>
</dbReference>
<reference evidence="2 3" key="1">
    <citation type="journal article" date="2013" name="PLoS Genet.">
        <title>Distinctive expansion of potential virulence genes in the genome of the oomycete fish pathogen Saprolegnia parasitica.</title>
        <authorList>
            <person name="Jiang R.H."/>
            <person name="de Bruijn I."/>
            <person name="Haas B.J."/>
            <person name="Belmonte R."/>
            <person name="Lobach L."/>
            <person name="Christie J."/>
            <person name="van den Ackerveken G."/>
            <person name="Bottin A."/>
            <person name="Bulone V."/>
            <person name="Diaz-Moreno S.M."/>
            <person name="Dumas B."/>
            <person name="Fan L."/>
            <person name="Gaulin E."/>
            <person name="Govers F."/>
            <person name="Grenville-Briggs L.J."/>
            <person name="Horner N.R."/>
            <person name="Levin J.Z."/>
            <person name="Mammella M."/>
            <person name="Meijer H.J."/>
            <person name="Morris P."/>
            <person name="Nusbaum C."/>
            <person name="Oome S."/>
            <person name="Phillips A.J."/>
            <person name="van Rooyen D."/>
            <person name="Rzeszutek E."/>
            <person name="Saraiva M."/>
            <person name="Secombes C.J."/>
            <person name="Seidl M.F."/>
            <person name="Snel B."/>
            <person name="Stassen J.H."/>
            <person name="Sykes S."/>
            <person name="Tripathy S."/>
            <person name="van den Berg H."/>
            <person name="Vega-Arreguin J.C."/>
            <person name="Wawra S."/>
            <person name="Young S.K."/>
            <person name="Zeng Q."/>
            <person name="Dieguez-Uribeondo J."/>
            <person name="Russ C."/>
            <person name="Tyler B.M."/>
            <person name="van West P."/>
        </authorList>
    </citation>
    <scope>NUCLEOTIDE SEQUENCE [LARGE SCALE GENOMIC DNA]</scope>
    <source>
        <strain evidence="2 3">CBS 223.65</strain>
    </source>
</reference>
<dbReference type="KEGG" id="spar:SPRG_04548"/>
<protein>
    <submittedName>
        <fullName evidence="2">Uncharacterized protein</fullName>
    </submittedName>
</protein>
<keyword evidence="1" id="KW-1133">Transmembrane helix</keyword>
<accession>A0A067CV52</accession>
<sequence>MAPTKETTGSAKVVAVDAYEPVMPVGRPRSASWSSDNPSTAILYMLAWYIFSTSATFINKILIKEHGLSAEALTVCHLALGTCFDAAIFAVPPKSRYKMWHLRPMKFDQYACVSRSTHLKLIAHTE</sequence>
<evidence type="ECO:0000313" key="2">
    <source>
        <dbReference type="EMBL" id="KDO30647.1"/>
    </source>
</evidence>
<proteinExistence type="predicted"/>
<evidence type="ECO:0000313" key="3">
    <source>
        <dbReference type="Proteomes" id="UP000030745"/>
    </source>
</evidence>
<keyword evidence="1" id="KW-0812">Transmembrane</keyword>
<dbReference type="VEuPathDB" id="FungiDB:SPRG_04548"/>
<dbReference type="GeneID" id="24126986"/>
<feature type="transmembrane region" description="Helical" evidence="1">
    <location>
        <begin position="41"/>
        <end position="58"/>
    </location>
</feature>
<keyword evidence="1" id="KW-0472">Membrane</keyword>
<keyword evidence="3" id="KW-1185">Reference proteome</keyword>
<gene>
    <name evidence="2" type="ORF">SPRG_04548</name>
</gene>
<organism evidence="2 3">
    <name type="scientific">Saprolegnia parasitica (strain CBS 223.65)</name>
    <dbReference type="NCBI Taxonomy" id="695850"/>
    <lineage>
        <taxon>Eukaryota</taxon>
        <taxon>Sar</taxon>
        <taxon>Stramenopiles</taxon>
        <taxon>Oomycota</taxon>
        <taxon>Saprolegniomycetes</taxon>
        <taxon>Saprolegniales</taxon>
        <taxon>Saprolegniaceae</taxon>
        <taxon>Saprolegnia</taxon>
    </lineage>
</organism>
<name>A0A067CV52_SAPPC</name>
<evidence type="ECO:0000256" key="1">
    <source>
        <dbReference type="SAM" id="Phobius"/>
    </source>
</evidence>
<dbReference type="AlphaFoldDB" id="A0A067CV52"/>
<dbReference type="RefSeq" id="XP_012198857.1">
    <property type="nucleotide sequence ID" value="XM_012343467.1"/>
</dbReference>